<keyword evidence="5" id="KW-0804">Transcription</keyword>
<dbReference type="GO" id="GO:0005634">
    <property type="term" value="C:nucleus"/>
    <property type="evidence" value="ECO:0007669"/>
    <property type="project" value="TreeGrafter"/>
</dbReference>
<dbReference type="EMBL" id="KZ821285">
    <property type="protein sequence ID" value="PYH40454.1"/>
    <property type="molecule type" value="Genomic_DNA"/>
</dbReference>
<dbReference type="Gene3D" id="4.10.240.10">
    <property type="entry name" value="Zn(2)-C6 fungal-type DNA-binding domain"/>
    <property type="match status" value="1"/>
</dbReference>
<evidence type="ECO:0000256" key="7">
    <source>
        <dbReference type="SAM" id="MobiDB-lite"/>
    </source>
</evidence>
<dbReference type="PANTHER" id="PTHR31944">
    <property type="entry name" value="HEME-RESPONSIVE ZINC FINGER TRANSCRIPTION FACTOR HAP1"/>
    <property type="match status" value="1"/>
</dbReference>
<evidence type="ECO:0000256" key="1">
    <source>
        <dbReference type="ARBA" id="ARBA00022723"/>
    </source>
</evidence>
<evidence type="ECO:0000259" key="8">
    <source>
        <dbReference type="PROSITE" id="PS50048"/>
    </source>
</evidence>
<proteinExistence type="predicted"/>
<dbReference type="CDD" id="cd12148">
    <property type="entry name" value="fungal_TF_MHR"/>
    <property type="match status" value="1"/>
</dbReference>
<dbReference type="GO" id="GO:0000978">
    <property type="term" value="F:RNA polymerase II cis-regulatory region sequence-specific DNA binding"/>
    <property type="evidence" value="ECO:0007669"/>
    <property type="project" value="TreeGrafter"/>
</dbReference>
<dbReference type="GO" id="GO:0001228">
    <property type="term" value="F:DNA-binding transcription activator activity, RNA polymerase II-specific"/>
    <property type="evidence" value="ECO:0007669"/>
    <property type="project" value="TreeGrafter"/>
</dbReference>
<keyword evidence="1" id="KW-0479">Metal-binding</keyword>
<dbReference type="InterPro" id="IPR036864">
    <property type="entry name" value="Zn2-C6_fun-type_DNA-bd_sf"/>
</dbReference>
<evidence type="ECO:0000256" key="6">
    <source>
        <dbReference type="ARBA" id="ARBA00023242"/>
    </source>
</evidence>
<keyword evidence="3" id="KW-0805">Transcription regulation</keyword>
<keyword evidence="6" id="KW-0539">Nucleus</keyword>
<dbReference type="PANTHER" id="PTHR31944:SF130">
    <property type="entry name" value="ZN(II)2CYS6 TRANSCRIPTION FACTO (EUROFUNG)"/>
    <property type="match status" value="1"/>
</dbReference>
<dbReference type="GO" id="GO:0008270">
    <property type="term" value="F:zinc ion binding"/>
    <property type="evidence" value="ECO:0007669"/>
    <property type="project" value="InterPro"/>
</dbReference>
<dbReference type="CDD" id="cd00067">
    <property type="entry name" value="GAL4"/>
    <property type="match status" value="1"/>
</dbReference>
<dbReference type="SMART" id="SM00066">
    <property type="entry name" value="GAL4"/>
    <property type="match status" value="1"/>
</dbReference>
<keyword evidence="4" id="KW-0238">DNA-binding</keyword>
<reference evidence="9 10" key="1">
    <citation type="submission" date="2016-12" db="EMBL/GenBank/DDBJ databases">
        <title>The genomes of Aspergillus section Nigri reveals drivers in fungal speciation.</title>
        <authorList>
            <consortium name="DOE Joint Genome Institute"/>
            <person name="Vesth T.C."/>
            <person name="Nybo J."/>
            <person name="Theobald S."/>
            <person name="Brandl J."/>
            <person name="Frisvad J.C."/>
            <person name="Nielsen K.F."/>
            <person name="Lyhne E.K."/>
            <person name="Kogle M.E."/>
            <person name="Kuo A."/>
            <person name="Riley R."/>
            <person name="Clum A."/>
            <person name="Nolan M."/>
            <person name="Lipzen A."/>
            <person name="Salamov A."/>
            <person name="Henrissat B."/>
            <person name="Wiebenga A."/>
            <person name="De Vries R.P."/>
            <person name="Grigoriev I.V."/>
            <person name="Mortensen U.H."/>
            <person name="Andersen M.R."/>
            <person name="Baker S.E."/>
        </authorList>
    </citation>
    <scope>NUCLEOTIDE SEQUENCE [LARGE SCALE GENOMIC DNA]</scope>
    <source>
        <strain evidence="9 10">JOP 1030-1</strain>
    </source>
</reference>
<dbReference type="SUPFAM" id="SSF57701">
    <property type="entry name" value="Zn2/Cys6 DNA-binding domain"/>
    <property type="match status" value="1"/>
</dbReference>
<feature type="region of interest" description="Disordered" evidence="7">
    <location>
        <begin position="77"/>
        <end position="105"/>
    </location>
</feature>
<dbReference type="InterPro" id="IPR051430">
    <property type="entry name" value="Fungal_TF_Env_Response"/>
</dbReference>
<keyword evidence="2" id="KW-0862">Zinc</keyword>
<gene>
    <name evidence="9" type="ORF">BP01DRAFT_395851</name>
</gene>
<evidence type="ECO:0000256" key="5">
    <source>
        <dbReference type="ARBA" id="ARBA00023163"/>
    </source>
</evidence>
<dbReference type="GO" id="GO:0006351">
    <property type="term" value="P:DNA-templated transcription"/>
    <property type="evidence" value="ECO:0007669"/>
    <property type="project" value="InterPro"/>
</dbReference>
<evidence type="ECO:0000256" key="4">
    <source>
        <dbReference type="ARBA" id="ARBA00023125"/>
    </source>
</evidence>
<dbReference type="Proteomes" id="UP000248349">
    <property type="component" value="Unassembled WGS sequence"/>
</dbReference>
<dbReference type="Pfam" id="PF00172">
    <property type="entry name" value="Zn_clus"/>
    <property type="match status" value="1"/>
</dbReference>
<dbReference type="SMART" id="SM00906">
    <property type="entry name" value="Fungal_trans"/>
    <property type="match status" value="1"/>
</dbReference>
<organism evidence="9 10">
    <name type="scientific">Aspergillus saccharolyticus JOP 1030-1</name>
    <dbReference type="NCBI Taxonomy" id="1450539"/>
    <lineage>
        <taxon>Eukaryota</taxon>
        <taxon>Fungi</taxon>
        <taxon>Dikarya</taxon>
        <taxon>Ascomycota</taxon>
        <taxon>Pezizomycotina</taxon>
        <taxon>Eurotiomycetes</taxon>
        <taxon>Eurotiomycetidae</taxon>
        <taxon>Eurotiales</taxon>
        <taxon>Aspergillaceae</taxon>
        <taxon>Aspergillus</taxon>
        <taxon>Aspergillus subgen. Circumdati</taxon>
    </lineage>
</organism>
<protein>
    <recommendedName>
        <fullName evidence="8">Zn(2)-C6 fungal-type domain-containing protein</fullName>
    </recommendedName>
</protein>
<dbReference type="Pfam" id="PF04082">
    <property type="entry name" value="Fungal_trans"/>
    <property type="match status" value="1"/>
</dbReference>
<dbReference type="PROSITE" id="PS50048">
    <property type="entry name" value="ZN2_CY6_FUNGAL_2"/>
    <property type="match status" value="1"/>
</dbReference>
<feature type="compositionally biased region" description="Polar residues" evidence="7">
    <location>
        <begin position="77"/>
        <end position="90"/>
    </location>
</feature>
<dbReference type="InterPro" id="IPR001138">
    <property type="entry name" value="Zn2Cys6_DnaBD"/>
</dbReference>
<feature type="domain" description="Zn(2)-C6 fungal-type" evidence="8">
    <location>
        <begin position="26"/>
        <end position="58"/>
    </location>
</feature>
<sequence length="694" mass="77521">MDPHRTGPLRTVQNQSGVRKRRPPLACLQCYQRKLKCGKEFPSCSRCVKAGLAHQCTYRGNSAPQGRVSNTVVHLDTTTDSPGFNASLQDESQEVSRPSPGGAGEITHLRRRKGVVQFYGYSYHMNFYQQFPELRSYIGGVKAKNQMINIARDQVYPPQGESISHNRLGTNSVGASSLESLLPTKPVADALVQNYLDRFETMHRALDRSVFLAEYDRHWNDPLSSAPIFLIQLLLILATGASLHPDTCLAAWSEASIYTLTTQWIEAAESWLTSSHHHVPHSPQVIASHCLLLIAKRANYMQGSSFWTSTGALVRMAMAAGYHREVNAAARIAPYDQEMRRRLWITIVELDMQAALERGMPPTIRPGDFSTRMPLHVDDGEVLETPDDPQSATPLDTLTDCSFQNAFWQSMPTRCAICTYVNGCDGDIGFERVQELGEGLYKAIRDIPEWNTTGSDLPRRRTAMYLRTMLKIYLCQYSLLLYTKFTCQSPDSFQSSICRRARLEASTTIVECYRKLIVDEILERHACRTGLMVAALNICHEIYLSYGPGEAISMITNLGVSQHLLDALEQVLSILERRIKRTMHGLNEYYVLSMIIGLVKAKLSPETRVVSDKEAAHRATIVCTFLQEARASLLAADQPTYPVETQLASGAQPLAATLNDVTEALGFGLPDTPGFGEDDFSVDFFLQDPSSFFQ</sequence>
<keyword evidence="10" id="KW-1185">Reference proteome</keyword>
<dbReference type="GeneID" id="37079654"/>
<accession>A0A318Z238</accession>
<dbReference type="RefSeq" id="XP_025426436.1">
    <property type="nucleotide sequence ID" value="XM_025578425.1"/>
</dbReference>
<evidence type="ECO:0000313" key="10">
    <source>
        <dbReference type="Proteomes" id="UP000248349"/>
    </source>
</evidence>
<dbReference type="AlphaFoldDB" id="A0A318Z238"/>
<dbReference type="STRING" id="1450539.A0A318Z238"/>
<name>A0A318Z238_9EURO</name>
<evidence type="ECO:0000256" key="3">
    <source>
        <dbReference type="ARBA" id="ARBA00023015"/>
    </source>
</evidence>
<dbReference type="OrthoDB" id="4236860at2759"/>
<dbReference type="InterPro" id="IPR007219">
    <property type="entry name" value="XnlR_reg_dom"/>
</dbReference>
<evidence type="ECO:0000256" key="2">
    <source>
        <dbReference type="ARBA" id="ARBA00022833"/>
    </source>
</evidence>
<evidence type="ECO:0000313" key="9">
    <source>
        <dbReference type="EMBL" id="PYH40454.1"/>
    </source>
</evidence>